<proteinExistence type="predicted"/>
<name>A0ABV7LE75_9HYPH</name>
<dbReference type="PANTHER" id="PTHR30414">
    <property type="entry name" value="MINICONDUCTANCE MECHANOSENSITIVE CHANNEL YBDG"/>
    <property type="match status" value="1"/>
</dbReference>
<accession>A0ABV7LE75</accession>
<feature type="domain" description="Mechanosensitive ion channel MscS" evidence="6">
    <location>
        <begin position="176"/>
        <end position="244"/>
    </location>
</feature>
<evidence type="ECO:0000256" key="5">
    <source>
        <dbReference type="SAM" id="Phobius"/>
    </source>
</evidence>
<sequence length="408" mass="44724">MLAFNTHWPWLDTAIFLTGLALVALVVNLAIRGLLLRGFERLLARTAWGRDPELRRPGVAEKLAMAAPAMVIAAGAGLTPHVPEAFVTIMRNVANAVIILAVAMAGAAALNVADVLYHRRPEARLKPLKGYFQIAKIAIYVVAALLMVAAILDRSPVILLSGLGAMAAVLILVFQDTLLSLVAGIQISSTDMVRVGDWIEVPGEGADGDVIEIALHTVKVQNFDRTITTVPIRKLVSGAFRNYRGMRESGARRIKRAVNIDQTSIRFLEEADVTRLSRLRLLGDYLERKQSDIARWNAQLGDVAQLPANRRRMTNIGAFRAYVEAYLRASPRVRQDLSLMARQLPPGPEGLPLEVYCFADTVVWPEYEAIQADIFDHLLAILPEFDLRVYQKPSGADVQALAGARLAG</sequence>
<feature type="transmembrane region" description="Helical" evidence="5">
    <location>
        <begin position="158"/>
        <end position="185"/>
    </location>
</feature>
<keyword evidence="4 5" id="KW-0472">Membrane</keyword>
<evidence type="ECO:0000313" key="8">
    <source>
        <dbReference type="Proteomes" id="UP001595536"/>
    </source>
</evidence>
<organism evidence="7 8">
    <name type="scientific">Camelimonas abortus</name>
    <dbReference type="NCBI Taxonomy" id="1017184"/>
    <lineage>
        <taxon>Bacteria</taxon>
        <taxon>Pseudomonadati</taxon>
        <taxon>Pseudomonadota</taxon>
        <taxon>Alphaproteobacteria</taxon>
        <taxon>Hyphomicrobiales</taxon>
        <taxon>Chelatococcaceae</taxon>
        <taxon>Camelimonas</taxon>
    </lineage>
</organism>
<dbReference type="InterPro" id="IPR010920">
    <property type="entry name" value="LSM_dom_sf"/>
</dbReference>
<dbReference type="Pfam" id="PF00924">
    <property type="entry name" value="MS_channel_2nd"/>
    <property type="match status" value="1"/>
</dbReference>
<evidence type="ECO:0000256" key="1">
    <source>
        <dbReference type="ARBA" id="ARBA00004370"/>
    </source>
</evidence>
<reference evidence="8" key="1">
    <citation type="journal article" date="2019" name="Int. J. Syst. Evol. Microbiol.">
        <title>The Global Catalogue of Microorganisms (GCM) 10K type strain sequencing project: providing services to taxonomists for standard genome sequencing and annotation.</title>
        <authorList>
            <consortium name="The Broad Institute Genomics Platform"/>
            <consortium name="The Broad Institute Genome Sequencing Center for Infectious Disease"/>
            <person name="Wu L."/>
            <person name="Ma J."/>
        </authorList>
    </citation>
    <scope>NUCLEOTIDE SEQUENCE [LARGE SCALE GENOMIC DNA]</scope>
    <source>
        <strain evidence="8">CCM 7941</strain>
    </source>
</reference>
<feature type="transmembrane region" description="Helical" evidence="5">
    <location>
        <begin position="14"/>
        <end position="35"/>
    </location>
</feature>
<keyword evidence="8" id="KW-1185">Reference proteome</keyword>
<evidence type="ECO:0000256" key="2">
    <source>
        <dbReference type="ARBA" id="ARBA00022692"/>
    </source>
</evidence>
<protein>
    <submittedName>
        <fullName evidence="7">Mechanosensitive ion channel family protein</fullName>
    </submittedName>
</protein>
<evidence type="ECO:0000256" key="3">
    <source>
        <dbReference type="ARBA" id="ARBA00022989"/>
    </source>
</evidence>
<dbReference type="InterPro" id="IPR023408">
    <property type="entry name" value="MscS_beta-dom_sf"/>
</dbReference>
<keyword evidence="2 5" id="KW-0812">Transmembrane</keyword>
<keyword evidence="3 5" id="KW-1133">Transmembrane helix</keyword>
<dbReference type="EMBL" id="JBHRUV010000028">
    <property type="protein sequence ID" value="MFC3265955.1"/>
    <property type="molecule type" value="Genomic_DNA"/>
</dbReference>
<feature type="transmembrane region" description="Helical" evidence="5">
    <location>
        <begin position="134"/>
        <end position="152"/>
    </location>
</feature>
<comment type="subcellular location">
    <subcellularLocation>
        <location evidence="1">Membrane</location>
    </subcellularLocation>
</comment>
<dbReference type="RefSeq" id="WP_376832491.1">
    <property type="nucleotide sequence ID" value="NZ_JBHLWR010000006.1"/>
</dbReference>
<evidence type="ECO:0000313" key="7">
    <source>
        <dbReference type="EMBL" id="MFC3265955.1"/>
    </source>
</evidence>
<dbReference type="Proteomes" id="UP001595536">
    <property type="component" value="Unassembled WGS sequence"/>
</dbReference>
<dbReference type="InterPro" id="IPR030192">
    <property type="entry name" value="YbdG"/>
</dbReference>
<dbReference type="InterPro" id="IPR006685">
    <property type="entry name" value="MscS_channel_2nd"/>
</dbReference>
<gene>
    <name evidence="7" type="ORF">ACFOEX_06275</name>
</gene>
<dbReference type="SUPFAM" id="SSF50182">
    <property type="entry name" value="Sm-like ribonucleoproteins"/>
    <property type="match status" value="1"/>
</dbReference>
<dbReference type="Gene3D" id="2.30.30.60">
    <property type="match status" value="1"/>
</dbReference>
<evidence type="ECO:0000259" key="6">
    <source>
        <dbReference type="Pfam" id="PF00924"/>
    </source>
</evidence>
<dbReference type="PANTHER" id="PTHR30414:SF0">
    <property type="entry name" value="MINICONDUCTANCE MECHANOSENSITIVE CHANNEL YBDG"/>
    <property type="match status" value="1"/>
</dbReference>
<feature type="transmembrane region" description="Helical" evidence="5">
    <location>
        <begin position="93"/>
        <end position="113"/>
    </location>
</feature>
<comment type="caution">
    <text evidence="7">The sequence shown here is derived from an EMBL/GenBank/DDBJ whole genome shotgun (WGS) entry which is preliminary data.</text>
</comment>
<evidence type="ECO:0000256" key="4">
    <source>
        <dbReference type="ARBA" id="ARBA00023136"/>
    </source>
</evidence>